<accession>A0A0A9GEZ7</accession>
<organism evidence="2">
    <name type="scientific">Arundo donax</name>
    <name type="common">Giant reed</name>
    <name type="synonym">Donax arundinaceus</name>
    <dbReference type="NCBI Taxonomy" id="35708"/>
    <lineage>
        <taxon>Eukaryota</taxon>
        <taxon>Viridiplantae</taxon>
        <taxon>Streptophyta</taxon>
        <taxon>Embryophyta</taxon>
        <taxon>Tracheophyta</taxon>
        <taxon>Spermatophyta</taxon>
        <taxon>Magnoliopsida</taxon>
        <taxon>Liliopsida</taxon>
        <taxon>Poales</taxon>
        <taxon>Poaceae</taxon>
        <taxon>PACMAD clade</taxon>
        <taxon>Arundinoideae</taxon>
        <taxon>Arundineae</taxon>
        <taxon>Arundo</taxon>
    </lineage>
</organism>
<name>A0A0A9GEZ7_ARUDO</name>
<feature type="compositionally biased region" description="Low complexity" evidence="1">
    <location>
        <begin position="19"/>
        <end position="41"/>
    </location>
</feature>
<evidence type="ECO:0000256" key="1">
    <source>
        <dbReference type="SAM" id="MobiDB-lite"/>
    </source>
</evidence>
<dbReference type="EMBL" id="GBRH01176795">
    <property type="protein sequence ID" value="JAE21101.1"/>
    <property type="molecule type" value="Transcribed_RNA"/>
</dbReference>
<sequence>MHNNKHNFLGGHSARRSASSDAPITGAAAAPLHAPTAACSAPPFNPSATNSPPPPVLSSSLPVASTGFNINGAAASAAGGHQDNVNGSSSPQSA</sequence>
<reference evidence="2" key="2">
    <citation type="journal article" date="2015" name="Data Brief">
        <title>Shoot transcriptome of the giant reed, Arundo donax.</title>
        <authorList>
            <person name="Barrero R.A."/>
            <person name="Guerrero F.D."/>
            <person name="Moolhuijzen P."/>
            <person name="Goolsby J.A."/>
            <person name="Tidwell J."/>
            <person name="Bellgard S.E."/>
            <person name="Bellgard M.I."/>
        </authorList>
    </citation>
    <scope>NUCLEOTIDE SEQUENCE</scope>
    <source>
        <tissue evidence="2">Shoot tissue taken approximately 20 cm above the soil surface</tissue>
    </source>
</reference>
<feature type="region of interest" description="Disordered" evidence="1">
    <location>
        <begin position="1"/>
        <end position="94"/>
    </location>
</feature>
<dbReference type="AlphaFoldDB" id="A0A0A9GEZ7"/>
<proteinExistence type="predicted"/>
<reference evidence="2" key="1">
    <citation type="submission" date="2014-09" db="EMBL/GenBank/DDBJ databases">
        <authorList>
            <person name="Magalhaes I.L.F."/>
            <person name="Oliveira U."/>
            <person name="Santos F.R."/>
            <person name="Vidigal T.H.D.A."/>
            <person name="Brescovit A.D."/>
            <person name="Santos A.J."/>
        </authorList>
    </citation>
    <scope>NUCLEOTIDE SEQUENCE</scope>
    <source>
        <tissue evidence="2">Shoot tissue taken approximately 20 cm above the soil surface</tissue>
    </source>
</reference>
<feature type="compositionally biased region" description="Polar residues" evidence="1">
    <location>
        <begin position="83"/>
        <end position="94"/>
    </location>
</feature>
<protein>
    <submittedName>
        <fullName evidence="2">Uncharacterized protein</fullName>
    </submittedName>
</protein>
<evidence type="ECO:0000313" key="2">
    <source>
        <dbReference type="EMBL" id="JAE21101.1"/>
    </source>
</evidence>